<proteinExistence type="inferred from homology"/>
<dbReference type="FunCoup" id="A0A1Y2G7Q4">
    <property type="interactions" value="125"/>
</dbReference>
<dbReference type="GeneID" id="33567759"/>
<comment type="similarity">
    <text evidence="1 2">Belongs to the nucleosome assembly protein (NAP) family.</text>
</comment>
<evidence type="ECO:0000256" key="2">
    <source>
        <dbReference type="RuleBase" id="RU003876"/>
    </source>
</evidence>
<evidence type="ECO:0000313" key="4">
    <source>
        <dbReference type="Proteomes" id="UP000193648"/>
    </source>
</evidence>
<evidence type="ECO:0000256" key="1">
    <source>
        <dbReference type="ARBA" id="ARBA00009947"/>
    </source>
</evidence>
<reference evidence="3 4" key="1">
    <citation type="submission" date="2016-07" db="EMBL/GenBank/DDBJ databases">
        <title>Pervasive Adenine N6-methylation of Active Genes in Fungi.</title>
        <authorList>
            <consortium name="DOE Joint Genome Institute"/>
            <person name="Mondo S.J."/>
            <person name="Dannebaum R.O."/>
            <person name="Kuo R.C."/>
            <person name="Labutti K."/>
            <person name="Haridas S."/>
            <person name="Kuo A."/>
            <person name="Salamov A."/>
            <person name="Ahrendt S.R."/>
            <person name="Lipzen A."/>
            <person name="Sullivan W."/>
            <person name="Andreopoulos W.B."/>
            <person name="Clum A."/>
            <person name="Lindquist E."/>
            <person name="Daum C."/>
            <person name="Ramamoorthy G.K."/>
            <person name="Gryganskyi A."/>
            <person name="Culley D."/>
            <person name="Magnuson J.K."/>
            <person name="James T.Y."/>
            <person name="O'Malley M.A."/>
            <person name="Stajich J.E."/>
            <person name="Spatafora J.W."/>
            <person name="Visel A."/>
            <person name="Grigoriev I.V."/>
        </authorList>
    </citation>
    <scope>NUCLEOTIDE SEQUENCE [LARGE SCALE GENOMIC DNA]</scope>
    <source>
        <strain evidence="3 4">NRRL 3116</strain>
    </source>
</reference>
<dbReference type="GO" id="GO:0005634">
    <property type="term" value="C:nucleus"/>
    <property type="evidence" value="ECO:0007669"/>
    <property type="project" value="InterPro"/>
</dbReference>
<sequence>MAEIDHSALEAVQEDMDHIHDLTTKAELELANKRNELMAPIYKKRQEVIAKIPNFWYTLFRMHPLTANFIEERDLPILEHLTDVFVKHDDKDSRNYEIIFTFKENPYFSNKELIKKVVVKDDDEETSIGEVFEINWKEGQDVTKSQKRKKDDDDEGSSSFFAWFKEEDTSIADIFALEIFPQALRYVEKDPPT</sequence>
<accession>A0A1Y2G7Q4</accession>
<name>A0A1Y2G7Q4_9FUNG</name>
<keyword evidence="4" id="KW-1185">Reference proteome</keyword>
<dbReference type="Pfam" id="PF00956">
    <property type="entry name" value="NAP"/>
    <property type="match status" value="1"/>
</dbReference>
<dbReference type="EMBL" id="MCFF01000064">
    <property type="protein sequence ID" value="ORZ00048.1"/>
    <property type="molecule type" value="Genomic_DNA"/>
</dbReference>
<dbReference type="InterPro" id="IPR002164">
    <property type="entry name" value="NAP_family"/>
</dbReference>
<dbReference type="GO" id="GO:0006334">
    <property type="term" value="P:nucleosome assembly"/>
    <property type="evidence" value="ECO:0007669"/>
    <property type="project" value="InterPro"/>
</dbReference>
<dbReference type="PANTHER" id="PTHR11875">
    <property type="entry name" value="TESTIS-SPECIFIC Y-ENCODED PROTEIN"/>
    <property type="match status" value="1"/>
</dbReference>
<dbReference type="Gene3D" id="1.20.5.1500">
    <property type="match status" value="1"/>
</dbReference>
<comment type="caution">
    <text evidence="3">The sequence shown here is derived from an EMBL/GenBank/DDBJ whole genome shotgun (WGS) entry which is preliminary data.</text>
</comment>
<organism evidence="3 4">
    <name type="scientific">Lobosporangium transversale</name>
    <dbReference type="NCBI Taxonomy" id="64571"/>
    <lineage>
        <taxon>Eukaryota</taxon>
        <taxon>Fungi</taxon>
        <taxon>Fungi incertae sedis</taxon>
        <taxon>Mucoromycota</taxon>
        <taxon>Mortierellomycotina</taxon>
        <taxon>Mortierellomycetes</taxon>
        <taxon>Mortierellales</taxon>
        <taxon>Mortierellaceae</taxon>
        <taxon>Lobosporangium</taxon>
    </lineage>
</organism>
<dbReference type="InParanoid" id="A0A1Y2G7Q4"/>
<dbReference type="Gene3D" id="3.30.1120.90">
    <property type="entry name" value="Nucleosome assembly protein"/>
    <property type="match status" value="1"/>
</dbReference>
<dbReference type="SUPFAM" id="SSF143113">
    <property type="entry name" value="NAP-like"/>
    <property type="match status" value="1"/>
</dbReference>
<feature type="non-terminal residue" evidence="3">
    <location>
        <position position="193"/>
    </location>
</feature>
<gene>
    <name evidence="3" type="ORF">BCR41DRAFT_363632</name>
</gene>
<dbReference type="RefSeq" id="XP_021876089.1">
    <property type="nucleotide sequence ID" value="XM_022025916.1"/>
</dbReference>
<dbReference type="InterPro" id="IPR037231">
    <property type="entry name" value="NAP-like_sf"/>
</dbReference>
<evidence type="ECO:0000313" key="3">
    <source>
        <dbReference type="EMBL" id="ORZ00048.1"/>
    </source>
</evidence>
<protein>
    <recommendedName>
        <fullName evidence="5">Nucleosome assembly protein</fullName>
    </recommendedName>
</protein>
<dbReference type="OrthoDB" id="19419at2759"/>
<dbReference type="STRING" id="64571.A0A1Y2G7Q4"/>
<dbReference type="AlphaFoldDB" id="A0A1Y2G7Q4"/>
<evidence type="ECO:0008006" key="5">
    <source>
        <dbReference type="Google" id="ProtNLM"/>
    </source>
</evidence>
<dbReference type="Proteomes" id="UP000193648">
    <property type="component" value="Unassembled WGS sequence"/>
</dbReference>